<evidence type="ECO:0000313" key="2">
    <source>
        <dbReference type="Proteomes" id="UP000827973"/>
    </source>
</evidence>
<dbReference type="EMBL" id="MZ443776">
    <property type="protein sequence ID" value="QZE57290.1"/>
    <property type="molecule type" value="Genomic_DNA"/>
</dbReference>
<organism evidence="1 2">
    <name type="scientific">Erwinia phage pEa_SNUABM_1</name>
    <dbReference type="NCBI Taxonomy" id="2869543"/>
    <lineage>
        <taxon>Viruses</taxon>
        <taxon>Duplodnaviria</taxon>
        <taxon>Heunggongvirae</taxon>
        <taxon>Uroviricota</taxon>
        <taxon>Caudoviricetes</taxon>
        <taxon>Alexandravirus</taxon>
        <taxon>Alexandravirus SNUABM1</taxon>
    </lineage>
</organism>
<proteinExistence type="predicted"/>
<name>A0AAE7XKT2_9CAUD</name>
<accession>A0AAE7XKT2</accession>
<dbReference type="Proteomes" id="UP000827973">
    <property type="component" value="Segment"/>
</dbReference>
<evidence type="ECO:0000313" key="1">
    <source>
        <dbReference type="EMBL" id="QZE57290.1"/>
    </source>
</evidence>
<gene>
    <name evidence="1" type="ORF">pEaSNUABM1_00081</name>
</gene>
<protein>
    <submittedName>
        <fullName evidence="1">Uncharacterized protein</fullName>
    </submittedName>
</protein>
<reference evidence="1 2" key="1">
    <citation type="submission" date="2021-06" db="EMBL/GenBank/DDBJ databases">
        <title>Complete genome sequence of Erwinia phage pEa_SNUABM_1.</title>
        <authorList>
            <person name="Kim S.G."/>
            <person name="Park S.C."/>
        </authorList>
    </citation>
    <scope>NUCLEOTIDE SEQUENCE [LARGE SCALE GENOMIC DNA]</scope>
</reference>
<sequence length="303" mass="32977">MITSEKQALYQLLQTVGTSANTSGWAAFFRNGNSNSVPKAFVDLVASSRAAVELKYQTQVADANGILCRQFSRVRSLMPIGGYGQGRVTFDPLTKQAVQTYAVYPEYSRYTPQAGWSKTPQQVLANVAACSDVTTGITPSWDANDTVEYDYGRTLRFRSFFVPNASILNVGNIRLEYQDPTTLVWTRIVVVSGMNDGLDIVARKLRLSMNGTSTTNQLLFTPYAEKASDFVVAAFTHVVLVPLTLAVPTGVATYMGSVPEDYYGIVLDVGTDITLGTSSIGQYGTMAVSDFTIRIADNFLEGV</sequence>
<keyword evidence="2" id="KW-1185">Reference proteome</keyword>